<proteinExistence type="predicted"/>
<name>A0ABD5YL43_9EURY</name>
<organism evidence="1 2">
    <name type="scientific">Halocatena marina</name>
    <dbReference type="NCBI Taxonomy" id="2934937"/>
    <lineage>
        <taxon>Archaea</taxon>
        <taxon>Methanobacteriati</taxon>
        <taxon>Methanobacteriota</taxon>
        <taxon>Stenosarchaea group</taxon>
        <taxon>Halobacteria</taxon>
        <taxon>Halobacteriales</taxon>
        <taxon>Natronomonadaceae</taxon>
        <taxon>Halocatena</taxon>
    </lineage>
</organism>
<protein>
    <recommendedName>
        <fullName evidence="3">DUF2087 domain-containing protein</fullName>
    </recommendedName>
</protein>
<accession>A0ABD5YL43</accession>
<keyword evidence="2" id="KW-1185">Reference proteome</keyword>
<dbReference type="EMBL" id="JBHTAX010000001">
    <property type="protein sequence ID" value="MFC7190079.1"/>
    <property type="molecule type" value="Genomic_DNA"/>
</dbReference>
<sequence length="162" mass="19008">MKFKVIPEPRSRSFLRKAQQTLPLVPSSEDDCCTLLIADTEIDSRDTAREWITFLRALGLVAESDGRYYQRRNRSANDTATAFRERVYAAESVLRALDETDSLSADEIFERVRVPPWEQNRRQDWESVWHERVHRLLEWAVVLDLAEQEDENHYRAIRSAGE</sequence>
<reference evidence="1 2" key="1">
    <citation type="journal article" date="2019" name="Int. J. Syst. Evol. Microbiol.">
        <title>The Global Catalogue of Microorganisms (GCM) 10K type strain sequencing project: providing services to taxonomists for standard genome sequencing and annotation.</title>
        <authorList>
            <consortium name="The Broad Institute Genomics Platform"/>
            <consortium name="The Broad Institute Genome Sequencing Center for Infectious Disease"/>
            <person name="Wu L."/>
            <person name="Ma J."/>
        </authorList>
    </citation>
    <scope>NUCLEOTIDE SEQUENCE [LARGE SCALE GENOMIC DNA]</scope>
    <source>
        <strain evidence="1 2">RDMS1</strain>
    </source>
</reference>
<dbReference type="Proteomes" id="UP001596417">
    <property type="component" value="Unassembled WGS sequence"/>
</dbReference>
<gene>
    <name evidence="1" type="ORF">ACFQL7_09570</name>
</gene>
<evidence type="ECO:0000313" key="2">
    <source>
        <dbReference type="Proteomes" id="UP001596417"/>
    </source>
</evidence>
<evidence type="ECO:0008006" key="3">
    <source>
        <dbReference type="Google" id="ProtNLM"/>
    </source>
</evidence>
<dbReference type="AlphaFoldDB" id="A0ABD5YL43"/>
<dbReference type="GeneID" id="76199654"/>
<comment type="caution">
    <text evidence="1">The sequence shown here is derived from an EMBL/GenBank/DDBJ whole genome shotgun (WGS) entry which is preliminary data.</text>
</comment>
<dbReference type="Pfam" id="PF25947">
    <property type="entry name" value="WHD_halo_double"/>
    <property type="match status" value="1"/>
</dbReference>
<evidence type="ECO:0000313" key="1">
    <source>
        <dbReference type="EMBL" id="MFC7190079.1"/>
    </source>
</evidence>
<dbReference type="RefSeq" id="WP_248906575.1">
    <property type="nucleotide sequence ID" value="NZ_CP109979.1"/>
</dbReference>
<dbReference type="InterPro" id="IPR058821">
    <property type="entry name" value="Double_WHD-containing_halo"/>
</dbReference>